<comment type="function">
    <text evidence="7">Specifically methylates the N4 position of cytidine in position 1402 (C1402) of 16S rRNA.</text>
</comment>
<dbReference type="SUPFAM" id="SSF81799">
    <property type="entry name" value="Putative methyltransferase TM0872, insert domain"/>
    <property type="match status" value="1"/>
</dbReference>
<feature type="binding site" evidence="7">
    <location>
        <position position="103"/>
    </location>
    <ligand>
        <name>S-adenosyl-L-methionine</name>
        <dbReference type="ChEBI" id="CHEBI:59789"/>
    </ligand>
</feature>
<dbReference type="eggNOG" id="COG0275">
    <property type="taxonomic scope" value="Bacteria"/>
</dbReference>
<keyword evidence="3 7" id="KW-0698">rRNA processing</keyword>
<dbReference type="FunFam" id="1.10.150.170:FF:000001">
    <property type="entry name" value="Ribosomal RNA small subunit methyltransferase H"/>
    <property type="match status" value="1"/>
</dbReference>
<dbReference type="RefSeq" id="WP_076460094.1">
    <property type="nucleotide sequence ID" value="NZ_FTMN01000001.1"/>
</dbReference>
<comment type="catalytic activity">
    <reaction evidence="7">
        <text>cytidine(1402) in 16S rRNA + S-adenosyl-L-methionine = N(4)-methylcytidine(1402) in 16S rRNA + S-adenosyl-L-homocysteine + H(+)</text>
        <dbReference type="Rhea" id="RHEA:42928"/>
        <dbReference type="Rhea" id="RHEA-COMP:10286"/>
        <dbReference type="Rhea" id="RHEA-COMP:10287"/>
        <dbReference type="ChEBI" id="CHEBI:15378"/>
        <dbReference type="ChEBI" id="CHEBI:57856"/>
        <dbReference type="ChEBI" id="CHEBI:59789"/>
        <dbReference type="ChEBI" id="CHEBI:74506"/>
        <dbReference type="ChEBI" id="CHEBI:82748"/>
        <dbReference type="EC" id="2.1.1.199"/>
    </reaction>
</comment>
<dbReference type="AlphaFoldDB" id="A0A1N6NAN7"/>
<dbReference type="InterPro" id="IPR023397">
    <property type="entry name" value="SAM-dep_MeTrfase_MraW_recog"/>
</dbReference>
<dbReference type="EMBL" id="FTMN01000001">
    <property type="protein sequence ID" value="SIP89062.1"/>
    <property type="molecule type" value="Genomic_DNA"/>
</dbReference>
<dbReference type="PANTHER" id="PTHR11265:SF0">
    <property type="entry name" value="12S RRNA N4-METHYLCYTIDINE METHYLTRANSFERASE"/>
    <property type="match status" value="1"/>
</dbReference>
<evidence type="ECO:0000256" key="4">
    <source>
        <dbReference type="ARBA" id="ARBA00022603"/>
    </source>
</evidence>
<evidence type="ECO:0000256" key="6">
    <source>
        <dbReference type="ARBA" id="ARBA00022691"/>
    </source>
</evidence>
<dbReference type="STRING" id="49186.SAMN05421647_101172"/>
<dbReference type="Gene3D" id="3.40.50.150">
    <property type="entry name" value="Vaccinia Virus protein VP39"/>
    <property type="match status" value="1"/>
</dbReference>
<evidence type="ECO:0000256" key="5">
    <source>
        <dbReference type="ARBA" id="ARBA00022679"/>
    </source>
</evidence>
<dbReference type="GO" id="GO:0070475">
    <property type="term" value="P:rRNA base methylation"/>
    <property type="evidence" value="ECO:0007669"/>
    <property type="project" value="UniProtKB-UniRule"/>
</dbReference>
<dbReference type="InterPro" id="IPR029063">
    <property type="entry name" value="SAM-dependent_MTases_sf"/>
</dbReference>
<protein>
    <recommendedName>
        <fullName evidence="7">Ribosomal RNA small subunit methyltransferase H</fullName>
        <ecNumber evidence="7">2.1.1.199</ecNumber>
    </recommendedName>
    <alternativeName>
        <fullName evidence="7">16S rRNA m(4)C1402 methyltransferase</fullName>
    </alternativeName>
    <alternativeName>
        <fullName evidence="7">rRNA (cytosine-N(4)-)-methyltransferase RsmH</fullName>
    </alternativeName>
</protein>
<keyword evidence="2 7" id="KW-0963">Cytoplasm</keyword>
<feature type="binding site" evidence="7">
    <location>
        <position position="110"/>
    </location>
    <ligand>
        <name>S-adenosyl-L-methionine</name>
        <dbReference type="ChEBI" id="CHEBI:59789"/>
    </ligand>
</feature>
<dbReference type="HAMAP" id="MF_01007">
    <property type="entry name" value="16SrRNA_methyltr_H"/>
    <property type="match status" value="1"/>
</dbReference>
<proteinExistence type="inferred from homology"/>
<feature type="binding site" evidence="7">
    <location>
        <position position="55"/>
    </location>
    <ligand>
        <name>S-adenosyl-L-methionine</name>
        <dbReference type="ChEBI" id="CHEBI:59789"/>
    </ligand>
</feature>
<gene>
    <name evidence="7" type="primary">rsmH</name>
    <name evidence="8" type="ORF">SAMN05421647_101172</name>
</gene>
<reference evidence="8 9" key="1">
    <citation type="submission" date="2017-01" db="EMBL/GenBank/DDBJ databases">
        <authorList>
            <person name="Mah S.A."/>
            <person name="Swanson W.J."/>
            <person name="Moy G.W."/>
            <person name="Vacquier V.D."/>
        </authorList>
    </citation>
    <scope>NUCLEOTIDE SEQUENCE [LARGE SCALE GENOMIC DNA]</scope>
    <source>
        <strain evidence="8 9">DSM 7027</strain>
    </source>
</reference>
<keyword evidence="9" id="KW-1185">Reference proteome</keyword>
<dbReference type="Gene3D" id="1.10.150.170">
    <property type="entry name" value="Putative methyltransferase TM0872, insert domain"/>
    <property type="match status" value="1"/>
</dbReference>
<dbReference type="Proteomes" id="UP000186895">
    <property type="component" value="Unassembled WGS sequence"/>
</dbReference>
<feature type="binding site" evidence="7">
    <location>
        <position position="81"/>
    </location>
    <ligand>
        <name>S-adenosyl-L-methionine</name>
        <dbReference type="ChEBI" id="CHEBI:59789"/>
    </ligand>
</feature>
<evidence type="ECO:0000313" key="8">
    <source>
        <dbReference type="EMBL" id="SIP89062.1"/>
    </source>
</evidence>
<dbReference type="Pfam" id="PF01795">
    <property type="entry name" value="Methyltransf_5"/>
    <property type="match status" value="1"/>
</dbReference>
<name>A0A1N6NAN7_9GAMM</name>
<evidence type="ECO:0000256" key="3">
    <source>
        <dbReference type="ARBA" id="ARBA00022552"/>
    </source>
</evidence>
<dbReference type="EC" id="2.1.1.199" evidence="7"/>
<sequence length="312" mass="34952">MSQTFSHITVLLDEAVRELVHDPDGFYIDGTFGRGGHSALVLEQLSEQGQLMAIDKDPEAIAHAHKRFADDERFSIEHGSFAELQSFVEKRGLMGKVSGVLLDLGVSSPQLDDPDRGFSFINDGPLDMRMDTSSGESAADWINRASETEIADVMYQYGEERFSRRMARAIVEQRAEEPITTTARLAKIISEANPRWEKGKHPATRAFQGIRIHINRELADVEACLDQALEVLEPGGRLVVISFHSLEDRLVKRFIRRHVKGDEHLPPGVPFTDDMLKRRLKSVGKAMRAGKDELNRNPRARSAVMRAAIKLA</sequence>
<evidence type="ECO:0000256" key="1">
    <source>
        <dbReference type="ARBA" id="ARBA00010396"/>
    </source>
</evidence>
<comment type="subcellular location">
    <subcellularLocation>
        <location evidence="7">Cytoplasm</location>
    </subcellularLocation>
</comment>
<dbReference type="PIRSF" id="PIRSF004486">
    <property type="entry name" value="MraW"/>
    <property type="match status" value="1"/>
</dbReference>
<dbReference type="SUPFAM" id="SSF53335">
    <property type="entry name" value="S-adenosyl-L-methionine-dependent methyltransferases"/>
    <property type="match status" value="1"/>
</dbReference>
<dbReference type="GO" id="GO:0071424">
    <property type="term" value="F:rRNA (cytosine-N4-)-methyltransferase activity"/>
    <property type="evidence" value="ECO:0007669"/>
    <property type="project" value="UniProtKB-UniRule"/>
</dbReference>
<keyword evidence="6 7" id="KW-0949">S-adenosyl-L-methionine</keyword>
<organism evidence="8 9">
    <name type="scientific">Marinobacterium stanieri</name>
    <dbReference type="NCBI Taxonomy" id="49186"/>
    <lineage>
        <taxon>Bacteria</taxon>
        <taxon>Pseudomonadati</taxon>
        <taxon>Pseudomonadota</taxon>
        <taxon>Gammaproteobacteria</taxon>
        <taxon>Oceanospirillales</taxon>
        <taxon>Oceanospirillaceae</taxon>
        <taxon>Marinobacterium</taxon>
    </lineage>
</organism>
<dbReference type="InterPro" id="IPR002903">
    <property type="entry name" value="RsmH"/>
</dbReference>
<keyword evidence="5 7" id="KW-0808">Transferase</keyword>
<dbReference type="NCBIfam" id="TIGR00006">
    <property type="entry name" value="16S rRNA (cytosine(1402)-N(4))-methyltransferase RsmH"/>
    <property type="match status" value="1"/>
</dbReference>
<evidence type="ECO:0000313" key="9">
    <source>
        <dbReference type="Proteomes" id="UP000186895"/>
    </source>
</evidence>
<comment type="similarity">
    <text evidence="1 7">Belongs to the methyltransferase superfamily. RsmH family.</text>
</comment>
<evidence type="ECO:0000256" key="2">
    <source>
        <dbReference type="ARBA" id="ARBA00022490"/>
    </source>
</evidence>
<accession>A0A1N6NAN7</accession>
<feature type="binding site" evidence="7">
    <location>
        <begin position="35"/>
        <end position="37"/>
    </location>
    <ligand>
        <name>S-adenosyl-L-methionine</name>
        <dbReference type="ChEBI" id="CHEBI:59789"/>
    </ligand>
</feature>
<keyword evidence="4 7" id="KW-0489">Methyltransferase</keyword>
<dbReference type="GO" id="GO:0005737">
    <property type="term" value="C:cytoplasm"/>
    <property type="evidence" value="ECO:0007669"/>
    <property type="project" value="UniProtKB-SubCell"/>
</dbReference>
<dbReference type="PANTHER" id="PTHR11265">
    <property type="entry name" value="S-ADENOSYL-METHYLTRANSFERASE MRAW"/>
    <property type="match status" value="1"/>
</dbReference>
<evidence type="ECO:0000256" key="7">
    <source>
        <dbReference type="HAMAP-Rule" id="MF_01007"/>
    </source>
</evidence>